<keyword evidence="8" id="KW-1185">Reference proteome</keyword>
<dbReference type="Gene3D" id="3.40.30.10">
    <property type="entry name" value="Glutaredoxin"/>
    <property type="match status" value="1"/>
</dbReference>
<keyword evidence="3" id="KW-0496">Mitochondrion</keyword>
<feature type="compositionally biased region" description="Low complexity" evidence="5">
    <location>
        <begin position="216"/>
        <end position="326"/>
    </location>
</feature>
<dbReference type="GO" id="GO:0005840">
    <property type="term" value="C:ribosome"/>
    <property type="evidence" value="ECO:0007669"/>
    <property type="project" value="UniProtKB-KW"/>
</dbReference>
<sequence>MPRAIASKAESLFGPTKLSKILQNIRAQPRPVLHNVHSLHLTYAAANNHFGARKFVRNELVRIAYHNPTIKASVEPIRRLEHAWLTVRFQNESEVKVPIHNKTGPAILHDVIEIAGSRRRPPSPQEAQAETMKFVERGKAGKRFDMERKRIAAKLLRYQRQREKRLHPKLSARERQKLRIEQEKVQRAANKKRREAKTLAIQEARKAFKAKVKAAKATGKAPAKPAAAKAKTATKAATSPKAAGKVAPAPAKPAAKASASTTRSAAKPAAKTTPAPAKPTPTHAKPAVKAATPTKSAVKAAPAKSATKAAAPPAKPAPKASAKPSTPIKPSPKAPAPVKAAAKVSTKGPAPVKPAPKASVPAKSAAAAVKPKRKTVPIPPPTLKGGSSASARA</sequence>
<dbReference type="Pfam" id="PF05047">
    <property type="entry name" value="L51_S25_CI-B8"/>
    <property type="match status" value="1"/>
</dbReference>
<dbReference type="Proteomes" id="UP000077266">
    <property type="component" value="Unassembled WGS sequence"/>
</dbReference>
<dbReference type="SUPFAM" id="SSF52833">
    <property type="entry name" value="Thioredoxin-like"/>
    <property type="match status" value="1"/>
</dbReference>
<evidence type="ECO:0000259" key="6">
    <source>
        <dbReference type="SMART" id="SM00916"/>
    </source>
</evidence>
<dbReference type="PANTHER" id="PTHR13274:SF2">
    <property type="entry name" value="SMALL RIBOSOMAL SUBUNIT PROTEIN MS25"/>
    <property type="match status" value="1"/>
</dbReference>
<accession>A0A165NH61</accession>
<protein>
    <recommendedName>
        <fullName evidence="6">Ribosomal protein/NADH dehydrogenase domain-containing protein</fullName>
    </recommendedName>
</protein>
<evidence type="ECO:0000256" key="4">
    <source>
        <dbReference type="ARBA" id="ARBA00023274"/>
    </source>
</evidence>
<gene>
    <name evidence="7" type="ORF">EXIGLDRAFT_830622</name>
</gene>
<feature type="compositionally biased region" description="Low complexity" evidence="5">
    <location>
        <begin position="336"/>
        <end position="369"/>
    </location>
</feature>
<dbReference type="GO" id="GO:0003735">
    <property type="term" value="F:structural constituent of ribosome"/>
    <property type="evidence" value="ECO:0007669"/>
    <property type="project" value="InterPro"/>
</dbReference>
<feature type="region of interest" description="Disordered" evidence="5">
    <location>
        <begin position="216"/>
        <end position="393"/>
    </location>
</feature>
<keyword evidence="2" id="KW-0689">Ribosomal protein</keyword>
<evidence type="ECO:0000313" key="8">
    <source>
        <dbReference type="Proteomes" id="UP000077266"/>
    </source>
</evidence>
<evidence type="ECO:0000256" key="5">
    <source>
        <dbReference type="SAM" id="MobiDB-lite"/>
    </source>
</evidence>
<evidence type="ECO:0000313" key="7">
    <source>
        <dbReference type="EMBL" id="KZW00743.1"/>
    </source>
</evidence>
<comment type="subcellular location">
    <subcellularLocation>
        <location evidence="1">Mitochondrion</location>
    </subcellularLocation>
</comment>
<dbReference type="InterPro" id="IPR036249">
    <property type="entry name" value="Thioredoxin-like_sf"/>
</dbReference>
<dbReference type="AlphaFoldDB" id="A0A165NH61"/>
<dbReference type="PANTHER" id="PTHR13274">
    <property type="entry name" value="MITOCHONDRIAL RIBOSOMAL PROTEIN S25"/>
    <property type="match status" value="1"/>
</dbReference>
<feature type="domain" description="Ribosomal protein/NADH dehydrogenase" evidence="6">
    <location>
        <begin position="44"/>
        <end position="118"/>
    </location>
</feature>
<name>A0A165NH61_EXIGL</name>
<evidence type="ECO:0000256" key="2">
    <source>
        <dbReference type="ARBA" id="ARBA00022980"/>
    </source>
</evidence>
<dbReference type="STRING" id="1314781.A0A165NH61"/>
<evidence type="ECO:0000256" key="3">
    <source>
        <dbReference type="ARBA" id="ARBA00023128"/>
    </source>
</evidence>
<organism evidence="7 8">
    <name type="scientific">Exidia glandulosa HHB12029</name>
    <dbReference type="NCBI Taxonomy" id="1314781"/>
    <lineage>
        <taxon>Eukaryota</taxon>
        <taxon>Fungi</taxon>
        <taxon>Dikarya</taxon>
        <taxon>Basidiomycota</taxon>
        <taxon>Agaricomycotina</taxon>
        <taxon>Agaricomycetes</taxon>
        <taxon>Auriculariales</taxon>
        <taxon>Exidiaceae</taxon>
        <taxon>Exidia</taxon>
    </lineage>
</organism>
<proteinExistence type="predicted"/>
<reference evidence="7 8" key="1">
    <citation type="journal article" date="2016" name="Mol. Biol. Evol.">
        <title>Comparative Genomics of Early-Diverging Mushroom-Forming Fungi Provides Insights into the Origins of Lignocellulose Decay Capabilities.</title>
        <authorList>
            <person name="Nagy L.G."/>
            <person name="Riley R."/>
            <person name="Tritt A."/>
            <person name="Adam C."/>
            <person name="Daum C."/>
            <person name="Floudas D."/>
            <person name="Sun H."/>
            <person name="Yadav J.S."/>
            <person name="Pangilinan J."/>
            <person name="Larsson K.H."/>
            <person name="Matsuura K."/>
            <person name="Barry K."/>
            <person name="Labutti K."/>
            <person name="Kuo R."/>
            <person name="Ohm R.A."/>
            <person name="Bhattacharya S.S."/>
            <person name="Shirouzu T."/>
            <person name="Yoshinaga Y."/>
            <person name="Martin F.M."/>
            <person name="Grigoriev I.V."/>
            <person name="Hibbett D.S."/>
        </authorList>
    </citation>
    <scope>NUCLEOTIDE SEQUENCE [LARGE SCALE GENOMIC DNA]</scope>
    <source>
        <strain evidence="7 8">HHB12029</strain>
    </source>
</reference>
<keyword evidence="4" id="KW-0687">Ribonucleoprotein</keyword>
<feature type="compositionally biased region" description="Basic and acidic residues" evidence="5">
    <location>
        <begin position="171"/>
        <end position="186"/>
    </location>
</feature>
<feature type="region of interest" description="Disordered" evidence="5">
    <location>
        <begin position="160"/>
        <end position="196"/>
    </location>
</feature>
<evidence type="ECO:0000256" key="1">
    <source>
        <dbReference type="ARBA" id="ARBA00004173"/>
    </source>
</evidence>
<dbReference type="InterPro" id="IPR040049">
    <property type="entry name" value="Ribosomal_mS25/mL61"/>
</dbReference>
<dbReference type="InterPro" id="IPR007741">
    <property type="entry name" value="Ribosomal_mL43/mS25/NADH_DH"/>
</dbReference>
<dbReference type="EMBL" id="KV425899">
    <property type="protein sequence ID" value="KZW00743.1"/>
    <property type="molecule type" value="Genomic_DNA"/>
</dbReference>
<dbReference type="GO" id="GO:1990904">
    <property type="term" value="C:ribonucleoprotein complex"/>
    <property type="evidence" value="ECO:0007669"/>
    <property type="project" value="UniProtKB-KW"/>
</dbReference>
<dbReference type="OrthoDB" id="1696305at2759"/>
<feature type="compositionally biased region" description="Basic residues" evidence="5">
    <location>
        <begin position="160"/>
        <end position="170"/>
    </location>
</feature>
<dbReference type="SMART" id="SM00916">
    <property type="entry name" value="L51_S25_CI-B8"/>
    <property type="match status" value="1"/>
</dbReference>
<dbReference type="InParanoid" id="A0A165NH61"/>
<dbReference type="GO" id="GO:0005739">
    <property type="term" value="C:mitochondrion"/>
    <property type="evidence" value="ECO:0007669"/>
    <property type="project" value="UniProtKB-SubCell"/>
</dbReference>